<keyword evidence="18" id="KW-0503">Monooxygenase</keyword>
<evidence type="ECO:0000259" key="17">
    <source>
        <dbReference type="PROSITE" id="PS51296"/>
    </source>
</evidence>
<dbReference type="Gene3D" id="3.90.380.10">
    <property type="entry name" value="Naphthalene 1,2-dioxygenase Alpha Subunit, Chain A, domain 1"/>
    <property type="match status" value="2"/>
</dbReference>
<dbReference type="InterPro" id="IPR017941">
    <property type="entry name" value="Rieske_2Fe-2S"/>
</dbReference>
<dbReference type="PROSITE" id="PS51296">
    <property type="entry name" value="RIESKE"/>
    <property type="match status" value="1"/>
</dbReference>
<keyword evidence="9" id="KW-0479">Metal-binding</keyword>
<organism evidence="18">
    <name type="scientific">Haloxylon ammodendron</name>
    <dbReference type="NCBI Taxonomy" id="151230"/>
    <lineage>
        <taxon>Eukaryota</taxon>
        <taxon>Viridiplantae</taxon>
        <taxon>Streptophyta</taxon>
        <taxon>Embryophyta</taxon>
        <taxon>Tracheophyta</taxon>
        <taxon>Spermatophyta</taxon>
        <taxon>Magnoliopsida</taxon>
        <taxon>eudicotyledons</taxon>
        <taxon>Gunneridae</taxon>
        <taxon>Pentapetalae</taxon>
        <taxon>Caryophyllales</taxon>
        <taxon>Chenopodiaceae</taxon>
        <taxon>Salsoloideae</taxon>
        <taxon>Salsoleae</taxon>
        <taxon>Haloxylon</taxon>
    </lineage>
</organism>
<feature type="domain" description="Rieske" evidence="17">
    <location>
        <begin position="131"/>
        <end position="237"/>
    </location>
</feature>
<evidence type="ECO:0000313" key="18">
    <source>
        <dbReference type="EMBL" id="ACX47904.1"/>
    </source>
</evidence>
<evidence type="ECO:0000256" key="11">
    <source>
        <dbReference type="ARBA" id="ARBA00023002"/>
    </source>
</evidence>
<feature type="region of interest" description="Disordered" evidence="16">
    <location>
        <begin position="19"/>
        <end position="56"/>
    </location>
</feature>
<comment type="catalytic activity">
    <reaction evidence="15">
        <text>choline + 2 reduced [2Fe-2S]-[ferredoxin] + O2 + 2 H(+) = betaine aldehyde hydrate + 2 oxidized [2Fe-2S]-[ferredoxin] + H2O</text>
        <dbReference type="Rhea" id="RHEA:17769"/>
        <dbReference type="Rhea" id="RHEA-COMP:10000"/>
        <dbReference type="Rhea" id="RHEA-COMP:10001"/>
        <dbReference type="ChEBI" id="CHEBI:15354"/>
        <dbReference type="ChEBI" id="CHEBI:15377"/>
        <dbReference type="ChEBI" id="CHEBI:15378"/>
        <dbReference type="ChEBI" id="CHEBI:15379"/>
        <dbReference type="ChEBI" id="CHEBI:15870"/>
        <dbReference type="ChEBI" id="CHEBI:33737"/>
        <dbReference type="ChEBI" id="CHEBI:33738"/>
        <dbReference type="EC" id="1.14.15.7"/>
    </reaction>
</comment>
<evidence type="ECO:0000256" key="4">
    <source>
        <dbReference type="ARBA" id="ARBA00004866"/>
    </source>
</evidence>
<evidence type="ECO:0000256" key="7">
    <source>
        <dbReference type="ARBA" id="ARBA00014931"/>
    </source>
</evidence>
<evidence type="ECO:0000256" key="1">
    <source>
        <dbReference type="ARBA" id="ARBA00001962"/>
    </source>
</evidence>
<comment type="subcellular location">
    <subcellularLocation>
        <location evidence="3">Plastid</location>
        <location evidence="3">Chloroplast stroma</location>
    </subcellularLocation>
</comment>
<evidence type="ECO:0000256" key="6">
    <source>
        <dbReference type="ARBA" id="ARBA00012763"/>
    </source>
</evidence>
<evidence type="ECO:0000256" key="5">
    <source>
        <dbReference type="ARBA" id="ARBA00010848"/>
    </source>
</evidence>
<accession>D0E6M2</accession>
<dbReference type="Gene3D" id="2.102.10.10">
    <property type="entry name" value="Rieske [2Fe-2S] iron-sulphur domain"/>
    <property type="match status" value="1"/>
</dbReference>
<comment type="cofactor">
    <cofactor evidence="1">
        <name>Fe cation</name>
        <dbReference type="ChEBI" id="CHEBI:24875"/>
    </cofactor>
</comment>
<dbReference type="CDD" id="cd03541">
    <property type="entry name" value="Rieske_RO_Alpha_CMO"/>
    <property type="match status" value="1"/>
</dbReference>
<dbReference type="InterPro" id="IPR036922">
    <property type="entry name" value="Rieske_2Fe-2S_sf"/>
</dbReference>
<name>D0E6M2_9CARY</name>
<dbReference type="InterPro" id="IPR015879">
    <property type="entry name" value="Ring_hydroxy_dOase_asu_C_dom"/>
</dbReference>
<dbReference type="GO" id="GO:0051537">
    <property type="term" value="F:2 iron, 2 sulfur cluster binding"/>
    <property type="evidence" value="ECO:0007669"/>
    <property type="project" value="UniProtKB-KW"/>
</dbReference>
<protein>
    <recommendedName>
        <fullName evidence="7">Choline monooxygenase, chloroplastic</fullName>
        <ecNumber evidence="6">1.14.15.7</ecNumber>
    </recommendedName>
</protein>
<comment type="similarity">
    <text evidence="5">Belongs to the choline monooxygenase family.</text>
</comment>
<evidence type="ECO:0000256" key="16">
    <source>
        <dbReference type="SAM" id="MobiDB-lite"/>
    </source>
</evidence>
<evidence type="ECO:0000256" key="2">
    <source>
        <dbReference type="ARBA" id="ARBA00002149"/>
    </source>
</evidence>
<evidence type="ECO:0000256" key="12">
    <source>
        <dbReference type="ARBA" id="ARBA00023004"/>
    </source>
</evidence>
<dbReference type="GO" id="GO:0005506">
    <property type="term" value="F:iron ion binding"/>
    <property type="evidence" value="ECO:0007669"/>
    <property type="project" value="InterPro"/>
</dbReference>
<comment type="function">
    <text evidence="2">Catalyzes the first step of the osmoprotectant glycine betaine synthesis.</text>
</comment>
<evidence type="ECO:0000256" key="10">
    <source>
        <dbReference type="ARBA" id="ARBA00022946"/>
    </source>
</evidence>
<dbReference type="CDD" id="cd08883">
    <property type="entry name" value="RHO_alpha_C_CMO-like"/>
    <property type="match status" value="1"/>
</dbReference>
<dbReference type="AlphaFoldDB" id="D0E6M2"/>
<dbReference type="Pfam" id="PF00355">
    <property type="entry name" value="Rieske"/>
    <property type="match status" value="1"/>
</dbReference>
<dbReference type="UniPathway" id="UPA00529">
    <property type="reaction ID" value="UER00430"/>
</dbReference>
<evidence type="ECO:0000256" key="3">
    <source>
        <dbReference type="ARBA" id="ARBA00004470"/>
    </source>
</evidence>
<dbReference type="SUPFAM" id="SSF50022">
    <property type="entry name" value="ISP domain"/>
    <property type="match status" value="1"/>
</dbReference>
<evidence type="ECO:0000256" key="9">
    <source>
        <dbReference type="ARBA" id="ARBA00022723"/>
    </source>
</evidence>
<dbReference type="InterPro" id="IPR001663">
    <property type="entry name" value="Rng_hydr_dOase-A"/>
</dbReference>
<dbReference type="PANTHER" id="PTHR43756">
    <property type="entry name" value="CHOLINE MONOOXYGENASE, CHLOROPLASTIC"/>
    <property type="match status" value="1"/>
</dbReference>
<dbReference type="GO" id="GO:0019285">
    <property type="term" value="P:glycine betaine biosynthetic process from choline"/>
    <property type="evidence" value="ECO:0007669"/>
    <property type="project" value="UniProtKB-UniPathway"/>
</dbReference>
<proteinExistence type="evidence at transcript level"/>
<dbReference type="EC" id="1.14.15.7" evidence="6"/>
<dbReference type="EMBL" id="GQ379204">
    <property type="protein sequence ID" value="ACX47904.1"/>
    <property type="molecule type" value="mRNA"/>
</dbReference>
<dbReference type="GO" id="GO:0019133">
    <property type="term" value="F:choline monooxygenase activity"/>
    <property type="evidence" value="ECO:0007669"/>
    <property type="project" value="UniProtKB-EC"/>
</dbReference>
<evidence type="ECO:0000256" key="13">
    <source>
        <dbReference type="ARBA" id="ARBA00023014"/>
    </source>
</evidence>
<evidence type="ECO:0000256" key="15">
    <source>
        <dbReference type="ARBA" id="ARBA00049097"/>
    </source>
</evidence>
<keyword evidence="12" id="KW-0408">Iron</keyword>
<sequence length="448" mass="50371">MAGAASATTMLLKYPATLCSNSGVSNNNNESSLSRDNNNLSIPQTNNNNNNNNPMLKFRAQPNKIVTNAVASSPVFPAIKTTTTTPSSVQELVYKFDPTIPAEDALTPPSTWYTEPAFYSHELERIFYKGWQIAGYSDQVKEKNQYFTGRLGNVEFLVCRDGEGQVHAFHNVCTHRASILACGSGKKSCFVCPYHGWVFGMNGDLTKATQAETQTFDPKELGLVALKVAVWGPFVLISVDKDLPETDVGTEWLGKTAEDVKAHAFDPALQFIHRSEFPMECNWKVFCDNYLDSSYHVPYAHKYYATELDFDTYDTQMIEKVVIQRVGSSSNKPDGFDRLGSQAFYAFAYPNFAVERYGPWMTTMHVQPLGLRKCKLVVDYYLEESKLGDKEYIEKGIAINDNVQAEDKVLCESVQRGLETPAYSSGRYVMPIEKGIHHFHCWLHQILK</sequence>
<evidence type="ECO:0000256" key="8">
    <source>
        <dbReference type="ARBA" id="ARBA00022714"/>
    </source>
</evidence>
<comment type="pathway">
    <text evidence="4">Amine and polyamine biosynthesis; betaine biosynthesis via choline pathway; betaine aldehyde from choline (monooxygenase route): step 1/1.</text>
</comment>
<keyword evidence="10" id="KW-0809">Transit peptide</keyword>
<reference evidence="18" key="1">
    <citation type="submission" date="2009-07" db="EMBL/GenBank/DDBJ databases">
        <authorList>
            <person name="Song Y."/>
            <person name="Shi L."/>
            <person name="Gan X."/>
            <person name="Chen Y."/>
            <person name="Chen X."/>
            <person name="Li M."/>
            <person name="Zhang L."/>
        </authorList>
    </citation>
    <scope>NUCLEOTIDE SEQUENCE</scope>
</reference>
<dbReference type="PANTHER" id="PTHR43756:SF5">
    <property type="entry name" value="CHOLINE MONOOXYGENASE, CHLOROPLASTIC"/>
    <property type="match status" value="1"/>
</dbReference>
<dbReference type="PRINTS" id="PR00090">
    <property type="entry name" value="RNGDIOXGNASE"/>
</dbReference>
<dbReference type="GO" id="GO:0009570">
    <property type="term" value="C:chloroplast stroma"/>
    <property type="evidence" value="ECO:0007669"/>
    <property type="project" value="UniProtKB-SubCell"/>
</dbReference>
<keyword evidence="13" id="KW-0411">Iron-sulfur</keyword>
<gene>
    <name evidence="18" type="primary">CMO</name>
</gene>
<dbReference type="Pfam" id="PF00848">
    <property type="entry name" value="Ring_hydroxyl_A"/>
    <property type="match status" value="1"/>
</dbReference>
<evidence type="ECO:0000256" key="14">
    <source>
        <dbReference type="ARBA" id="ARBA00034078"/>
    </source>
</evidence>
<feature type="compositionally biased region" description="Low complexity" evidence="16">
    <location>
        <begin position="19"/>
        <end position="53"/>
    </location>
</feature>
<keyword evidence="11" id="KW-0560">Oxidoreductase</keyword>
<comment type="cofactor">
    <cofactor evidence="14">
        <name>[2Fe-2S] cluster</name>
        <dbReference type="ChEBI" id="CHEBI:190135"/>
    </cofactor>
</comment>
<keyword evidence="8" id="KW-0001">2Fe-2S</keyword>
<dbReference type="SUPFAM" id="SSF55961">
    <property type="entry name" value="Bet v1-like"/>
    <property type="match status" value="1"/>
</dbReference>